<feature type="transmembrane region" description="Helical" evidence="12">
    <location>
        <begin position="153"/>
        <end position="175"/>
    </location>
</feature>
<dbReference type="InterPro" id="IPR030659">
    <property type="entry name" value="SecY_CS"/>
</dbReference>
<dbReference type="KEGG" id="tpt:Tpet_1312"/>
<keyword evidence="5 12" id="KW-0653">Protein transport</keyword>
<dbReference type="Gene3D" id="1.10.3370.10">
    <property type="entry name" value="SecY subunit domain"/>
    <property type="match status" value="1"/>
</dbReference>
<comment type="subcellular location">
    <subcellularLocation>
        <location evidence="1 12">Cell inner membrane</location>
        <topology evidence="1 12">Multi-pass membrane protein</topology>
    </subcellularLocation>
    <subcellularLocation>
        <location evidence="14">Membrane</location>
        <topology evidence="14">Multi-pass membrane protein</topology>
    </subcellularLocation>
</comment>
<organism evidence="16 17">
    <name type="scientific">Thermotoga petrophila (strain ATCC BAA-488 / DSM 13995 / JCM 10881 / RKU-1)</name>
    <dbReference type="NCBI Taxonomy" id="390874"/>
    <lineage>
        <taxon>Bacteria</taxon>
        <taxon>Thermotogati</taxon>
        <taxon>Thermotogota</taxon>
        <taxon>Thermotogae</taxon>
        <taxon>Thermotogales</taxon>
        <taxon>Thermotogaceae</taxon>
        <taxon>Thermotoga</taxon>
    </lineage>
</organism>
<keyword evidence="12" id="KW-1003">Cell membrane</keyword>
<dbReference type="GO" id="GO:0065002">
    <property type="term" value="P:intracellular protein transmembrane transport"/>
    <property type="evidence" value="ECO:0007669"/>
    <property type="project" value="UniProtKB-UniRule"/>
</dbReference>
<dbReference type="GO" id="GO:0006605">
    <property type="term" value="P:protein targeting"/>
    <property type="evidence" value="ECO:0007669"/>
    <property type="project" value="UniProtKB-UniRule"/>
</dbReference>
<reference evidence="17" key="1">
    <citation type="submission" date="2007-05" db="EMBL/GenBank/DDBJ databases">
        <title>Complete sequence of Thermotoga petrophila RKU-1.</title>
        <authorList>
            <consortium name="US DOE Joint Genome Institute"/>
            <person name="Copeland A."/>
            <person name="Lucas S."/>
            <person name="Lapidus A."/>
            <person name="Barry K."/>
            <person name="Glavina del Rio T."/>
            <person name="Dalin E."/>
            <person name="Tice H."/>
            <person name="Pitluck S."/>
            <person name="Sims D."/>
            <person name="Brettin T."/>
            <person name="Bruce D."/>
            <person name="Detter J.C."/>
            <person name="Han C."/>
            <person name="Tapia R."/>
            <person name="Schmutz J."/>
            <person name="Larimer F."/>
            <person name="Land M."/>
            <person name="Hauser L."/>
            <person name="Kyrpides N."/>
            <person name="Mikhailova N."/>
            <person name="Nelson K."/>
            <person name="Gogarten J.P."/>
            <person name="Noll K."/>
            <person name="Richardson P."/>
        </authorList>
    </citation>
    <scope>NUCLEOTIDE SEQUENCE [LARGE SCALE GENOMIC DNA]</scope>
    <source>
        <strain evidence="17">ATCC BAA-488 / DSM 13995 / JCM 10881 / RKU-1</strain>
    </source>
</reference>
<evidence type="ECO:0000256" key="2">
    <source>
        <dbReference type="ARBA" id="ARBA00005751"/>
    </source>
</evidence>
<dbReference type="InterPro" id="IPR023201">
    <property type="entry name" value="SecY_dom_sf"/>
</dbReference>
<feature type="transmembrane region" description="Helical" evidence="12">
    <location>
        <begin position="123"/>
        <end position="141"/>
    </location>
</feature>
<dbReference type="GO" id="GO:0005886">
    <property type="term" value="C:plasma membrane"/>
    <property type="evidence" value="ECO:0007669"/>
    <property type="project" value="UniProtKB-SubCell"/>
</dbReference>
<name>A5IMA3_THEP1</name>
<dbReference type="RefSeq" id="WP_011943797.1">
    <property type="nucleotide sequence ID" value="NC_009486.1"/>
</dbReference>
<dbReference type="eggNOG" id="COG0201">
    <property type="taxonomic scope" value="Bacteria"/>
</dbReference>
<dbReference type="HOGENOM" id="CLU_030313_0_2_0"/>
<accession>A5IMA3</accession>
<evidence type="ECO:0000256" key="8">
    <source>
        <dbReference type="ARBA" id="ARBA00023136"/>
    </source>
</evidence>
<dbReference type="HAMAP" id="MF_01465">
    <property type="entry name" value="SecY"/>
    <property type="match status" value="1"/>
</dbReference>
<evidence type="ECO:0000313" key="17">
    <source>
        <dbReference type="Proteomes" id="UP000006558"/>
    </source>
</evidence>
<keyword evidence="6 12" id="KW-1133">Transmembrane helix</keyword>
<feature type="transmembrane region" description="Helical" evidence="12">
    <location>
        <begin position="303"/>
        <end position="326"/>
    </location>
</feature>
<evidence type="ECO:0000256" key="11">
    <source>
        <dbReference type="ARBA" id="ARBA00063838"/>
    </source>
</evidence>
<feature type="transmembrane region" description="Helical" evidence="12">
    <location>
        <begin position="358"/>
        <end position="380"/>
    </location>
</feature>
<dbReference type="PRINTS" id="PR00303">
    <property type="entry name" value="SECYTRNLCASE"/>
</dbReference>
<dbReference type="PROSITE" id="PS00755">
    <property type="entry name" value="SECY_1"/>
    <property type="match status" value="1"/>
</dbReference>
<feature type="transmembrane region" description="Helical" evidence="12">
    <location>
        <begin position="18"/>
        <end position="36"/>
    </location>
</feature>
<proteinExistence type="inferred from homology"/>
<evidence type="ECO:0000256" key="3">
    <source>
        <dbReference type="ARBA" id="ARBA00022448"/>
    </source>
</evidence>
<evidence type="ECO:0000256" key="10">
    <source>
        <dbReference type="ARBA" id="ARBA00057692"/>
    </source>
</evidence>
<keyword evidence="3 12" id="KW-0813">Transport</keyword>
<evidence type="ECO:0000256" key="15">
    <source>
        <dbReference type="RuleBase" id="RU004349"/>
    </source>
</evidence>
<evidence type="ECO:0000256" key="4">
    <source>
        <dbReference type="ARBA" id="ARBA00022692"/>
    </source>
</evidence>
<comment type="subunit">
    <text evidence="11 12">Component of the Sec protein translocase complex. Heterotrimer consisting of SecY, SecE and SecG subunits. The heterotrimers can form oligomers, although 1 heterotrimer is thought to be able to translocate proteins. Interacts with the ribosome. Interacts with SecDF, and other proteins may be involved. Interacts with SecA.</text>
</comment>
<dbReference type="STRING" id="390874.Tpet_1312"/>
<dbReference type="InterPro" id="IPR002208">
    <property type="entry name" value="SecY/SEC61-alpha"/>
</dbReference>
<evidence type="ECO:0000256" key="5">
    <source>
        <dbReference type="ARBA" id="ARBA00022927"/>
    </source>
</evidence>
<keyword evidence="4 12" id="KW-0812">Transmembrane</keyword>
<evidence type="ECO:0000256" key="12">
    <source>
        <dbReference type="HAMAP-Rule" id="MF_01465"/>
    </source>
</evidence>
<reference evidence="16 17" key="2">
    <citation type="journal article" date="2009" name="Proc. Natl. Acad. Sci. U.S.A.">
        <title>On the chimeric nature, thermophilic origin, and phylogenetic placement of the Thermotogales.</title>
        <authorList>
            <person name="Zhaxybayeva O."/>
            <person name="Swithers K.S."/>
            <person name="Lapierre P."/>
            <person name="Fournier G.P."/>
            <person name="Bickhart D.M."/>
            <person name="DeBoy R.T."/>
            <person name="Nelson K.E."/>
            <person name="Nesbo C.L."/>
            <person name="Doolittle W.F."/>
            <person name="Gogarten J.P."/>
            <person name="Noll K.M."/>
        </authorList>
    </citation>
    <scope>NUCLEOTIDE SEQUENCE [LARGE SCALE GENOMIC DNA]</scope>
    <source>
        <strain evidence="17">ATCC BAA-488 / DSM 13995 / JCM 10881 / RKU-1</strain>
    </source>
</reference>
<evidence type="ECO:0000256" key="7">
    <source>
        <dbReference type="ARBA" id="ARBA00023010"/>
    </source>
</evidence>
<comment type="similarity">
    <text evidence="2 12 15">Belongs to the SecY/SEC61-alpha family.</text>
</comment>
<dbReference type="InterPro" id="IPR026593">
    <property type="entry name" value="SecY"/>
</dbReference>
<dbReference type="EMBL" id="CP000702">
    <property type="protein sequence ID" value="ABQ47326.1"/>
    <property type="molecule type" value="Genomic_DNA"/>
</dbReference>
<dbReference type="Pfam" id="PF00344">
    <property type="entry name" value="SecY"/>
    <property type="match status" value="1"/>
</dbReference>
<comment type="function">
    <text evidence="10 12 13">The central subunit of the protein translocation channel SecYEG. Consists of two halves formed by TMs 1-5 and 6-10. These two domains form a lateral gate at the front which open onto the bilayer between TMs 2 and 7, and are clamped together by SecE at the back. The channel is closed by both a pore ring composed of hydrophobic SecY resides and a short helix (helix 2A) on the extracellular side of the membrane which forms a plug. The plug probably moves laterally to allow the channel to open. The ring and the pore may move independently.</text>
</comment>
<dbReference type="FunFam" id="1.10.3370.10:FF:000001">
    <property type="entry name" value="Preprotein translocase subunit SecY"/>
    <property type="match status" value="1"/>
</dbReference>
<evidence type="ECO:0000256" key="9">
    <source>
        <dbReference type="ARBA" id="ARBA00039733"/>
    </source>
</evidence>
<keyword evidence="12" id="KW-0997">Cell inner membrane</keyword>
<evidence type="ECO:0000256" key="6">
    <source>
        <dbReference type="ARBA" id="ARBA00022989"/>
    </source>
</evidence>
<protein>
    <recommendedName>
        <fullName evidence="9 12">Protein translocase subunit SecY</fullName>
    </recommendedName>
</protein>
<feature type="transmembrane region" description="Helical" evidence="12">
    <location>
        <begin position="386"/>
        <end position="406"/>
    </location>
</feature>
<evidence type="ECO:0000256" key="1">
    <source>
        <dbReference type="ARBA" id="ARBA00004429"/>
    </source>
</evidence>
<evidence type="ECO:0000256" key="14">
    <source>
        <dbReference type="RuleBase" id="RU003484"/>
    </source>
</evidence>
<dbReference type="Proteomes" id="UP000006558">
    <property type="component" value="Chromosome"/>
</dbReference>
<dbReference type="SUPFAM" id="SSF103491">
    <property type="entry name" value="Preprotein translocase SecY subunit"/>
    <property type="match status" value="1"/>
</dbReference>
<gene>
    <name evidence="12" type="primary">secY</name>
    <name evidence="16" type="ordered locus">Tpet_1312</name>
</gene>
<dbReference type="AlphaFoldDB" id="A5IMA3"/>
<feature type="transmembrane region" description="Helical" evidence="12">
    <location>
        <begin position="213"/>
        <end position="233"/>
    </location>
</feature>
<keyword evidence="7 12" id="KW-0811">Translocation</keyword>
<feature type="transmembrane region" description="Helical" evidence="12">
    <location>
        <begin position="82"/>
        <end position="102"/>
    </location>
</feature>
<dbReference type="GO" id="GO:0043952">
    <property type="term" value="P:protein transport by the Sec complex"/>
    <property type="evidence" value="ECO:0007669"/>
    <property type="project" value="UniProtKB-UniRule"/>
</dbReference>
<evidence type="ECO:0000256" key="13">
    <source>
        <dbReference type="RuleBase" id="RU000537"/>
    </source>
</evidence>
<evidence type="ECO:0000313" key="16">
    <source>
        <dbReference type="EMBL" id="ABQ47326.1"/>
    </source>
</evidence>
<feature type="transmembrane region" description="Helical" evidence="12">
    <location>
        <begin position="270"/>
        <end position="291"/>
    </location>
</feature>
<dbReference type="PIRSF" id="PIRSF004557">
    <property type="entry name" value="SecY"/>
    <property type="match status" value="1"/>
</dbReference>
<keyword evidence="8 12" id="KW-0472">Membrane</keyword>
<dbReference type="PANTHER" id="PTHR10906">
    <property type="entry name" value="SECY/SEC61-ALPHA FAMILY MEMBER"/>
    <property type="match status" value="1"/>
</dbReference>
<sequence length="431" mass="47950">MWQAFKNAFKIPELRDRIIFTFLALIVFRMGIYIPVPGLNLEAWGEIFRRIAETAGVAGILSFYDVFTGGALSQFSVFTMSVTPYITASIILQLLASVMPSLKEMLREGEEGRKKFAKYTRHLTLLIGGFQAFFVSFSLARSNPDMIAPGVNVLQFTILSTISMLAGTMFLLWLGERITEKGIGNGISILIFAGIVARYPSYIRQAYLGGLNLLEWIFLIAVGLITIFGIILVQQAERRITIQYARRVTGRRVYGGASTYLPIKVNQGGVIPIIFASAIVSIPSAIASITNSGTLQNLFKAGGFLYLLVYGLLVFFFTYFYSVVIFDPKEISENIQKYGGYIPGLRPGRSTEQYLHRVLNRVTFIGGVFLVVIALLPYLIQGAIKVNVWIGGTSALIAVGVALDIIQQMETHMVMRHYEGFIKKGRIRGRR</sequence>
<dbReference type="NCBIfam" id="TIGR00967">
    <property type="entry name" value="3a0501s007"/>
    <property type="match status" value="1"/>
</dbReference>
<feature type="transmembrane region" description="Helical" evidence="12">
    <location>
        <begin position="182"/>
        <end position="201"/>
    </location>
</feature>
<dbReference type="PROSITE" id="PS00756">
    <property type="entry name" value="SECY_2"/>
    <property type="match status" value="1"/>
</dbReference>